<dbReference type="SUPFAM" id="SSF89796">
    <property type="entry name" value="CoA-transferase family III (CaiB/BaiF)"/>
    <property type="match status" value="1"/>
</dbReference>
<dbReference type="PANTHER" id="PTHR48207">
    <property type="entry name" value="SUCCINATE--HYDROXYMETHYLGLUTARATE COA-TRANSFERASE"/>
    <property type="match status" value="1"/>
</dbReference>
<dbReference type="STRING" id="931277.C448_05988"/>
<dbReference type="OrthoDB" id="28444at2157"/>
<sequence length="399" mass="44415">MDDSATPLEGLDVLDLTTMVSGGFSTVMLADFGADVISVEHPTYNDPVRDWQPRSDDESFYWKSLGRNKRHITLDLSTEDGQTLTRRLADSVDIVVENFRPGTMESWNLNYETLSENNDGLVMIRLSGYGQTGPKASQPGFGTIAESMSTFTHINGFQNSRPLSPPIPLADLTAAMFAVQGAMFAIYARDVQGRSGQVIDVSLFEPLFRLMIGDVEAYDTEGIVPTRTGNRDVRSAPRNLYETEDGYVALSASSQNIFENVMAAIGRDDLINDSRFRNNAVRVENAEELDTLIEEWTRQRTTEQAISKMEQAGAIVGPVYDIADVFEDEQFAAREDLVTVSDDDLGEVTTHAPVPKFSETPGEVKRLGGERGQHNNEIYCDRLGLDEEEYQRLRDEKVI</sequence>
<protein>
    <submittedName>
        <fullName evidence="2">CAIB/BAIF family protein</fullName>
    </submittedName>
</protein>
<dbReference type="GO" id="GO:0008410">
    <property type="term" value="F:CoA-transferase activity"/>
    <property type="evidence" value="ECO:0007669"/>
    <property type="project" value="TreeGrafter"/>
</dbReference>
<proteinExistence type="predicted"/>
<dbReference type="InterPro" id="IPR044855">
    <property type="entry name" value="CoA-Trfase_III_dom3_sf"/>
</dbReference>
<dbReference type="Gene3D" id="3.30.1540.10">
    <property type="entry name" value="formyl-coa transferase, domain 3"/>
    <property type="match status" value="1"/>
</dbReference>
<dbReference type="PANTHER" id="PTHR48207:SF3">
    <property type="entry name" value="SUCCINATE--HYDROXYMETHYLGLUTARATE COA-TRANSFERASE"/>
    <property type="match status" value="1"/>
</dbReference>
<dbReference type="InterPro" id="IPR023606">
    <property type="entry name" value="CoA-Trfase_III_dom_1_sf"/>
</dbReference>
<dbReference type="Gene3D" id="3.40.50.10540">
    <property type="entry name" value="Crotonobetainyl-coa:carnitine coa-transferase, domain 1"/>
    <property type="match status" value="1"/>
</dbReference>
<name>M0MPH4_HALMO</name>
<keyword evidence="3" id="KW-1185">Reference proteome</keyword>
<dbReference type="PATRIC" id="fig|931277.6.peg.1160"/>
<dbReference type="InterPro" id="IPR050483">
    <property type="entry name" value="CoA-transferase_III_domain"/>
</dbReference>
<organism evidence="2 3">
    <name type="scientific">Halococcus morrhuae DSM 1307</name>
    <dbReference type="NCBI Taxonomy" id="931277"/>
    <lineage>
        <taxon>Archaea</taxon>
        <taxon>Methanobacteriati</taxon>
        <taxon>Methanobacteriota</taxon>
        <taxon>Stenosarchaea group</taxon>
        <taxon>Halobacteria</taxon>
        <taxon>Halobacteriales</taxon>
        <taxon>Halococcaceae</taxon>
        <taxon>Halococcus</taxon>
    </lineage>
</organism>
<dbReference type="Pfam" id="PF02515">
    <property type="entry name" value="CoA_transf_3"/>
    <property type="match status" value="1"/>
</dbReference>
<dbReference type="InterPro" id="IPR003673">
    <property type="entry name" value="CoA-Trfase_fam_III"/>
</dbReference>
<dbReference type="eggNOG" id="arCOG02304">
    <property type="taxonomic scope" value="Archaea"/>
</dbReference>
<evidence type="ECO:0000313" key="3">
    <source>
        <dbReference type="Proteomes" id="UP000011568"/>
    </source>
</evidence>
<evidence type="ECO:0000256" key="1">
    <source>
        <dbReference type="ARBA" id="ARBA00022679"/>
    </source>
</evidence>
<dbReference type="RefSeq" id="WP_004052716.1">
    <property type="nucleotide sequence ID" value="NZ_AOMC01000087.1"/>
</dbReference>
<evidence type="ECO:0000313" key="2">
    <source>
        <dbReference type="EMBL" id="EMA46629.1"/>
    </source>
</evidence>
<gene>
    <name evidence="2" type="ORF">C448_05988</name>
</gene>
<comment type="caution">
    <text evidence="2">The sequence shown here is derived from an EMBL/GenBank/DDBJ whole genome shotgun (WGS) entry which is preliminary data.</text>
</comment>
<reference evidence="2 3" key="1">
    <citation type="journal article" date="2014" name="PLoS Genet.">
        <title>Phylogenetically driven sequencing of extremely halophilic archaea reveals strategies for static and dynamic osmo-response.</title>
        <authorList>
            <person name="Becker E.A."/>
            <person name="Seitzer P.M."/>
            <person name="Tritt A."/>
            <person name="Larsen D."/>
            <person name="Krusor M."/>
            <person name="Yao A.I."/>
            <person name="Wu D."/>
            <person name="Madern D."/>
            <person name="Eisen J.A."/>
            <person name="Darling A.E."/>
            <person name="Facciotti M.T."/>
        </authorList>
    </citation>
    <scope>NUCLEOTIDE SEQUENCE [LARGE SCALE GENOMIC DNA]</scope>
    <source>
        <strain evidence="2 3">DSM 1307</strain>
    </source>
</reference>
<keyword evidence="1" id="KW-0808">Transferase</keyword>
<dbReference type="Proteomes" id="UP000011568">
    <property type="component" value="Unassembled WGS sequence"/>
</dbReference>
<dbReference type="EMBL" id="AOMC01000087">
    <property type="protein sequence ID" value="EMA46629.1"/>
    <property type="molecule type" value="Genomic_DNA"/>
</dbReference>
<dbReference type="AlphaFoldDB" id="M0MPH4"/>
<accession>M0MPH4</accession>